<organism evidence="5 6">
    <name type="scientific">Pontiella agarivorans</name>
    <dbReference type="NCBI Taxonomy" id="3038953"/>
    <lineage>
        <taxon>Bacteria</taxon>
        <taxon>Pseudomonadati</taxon>
        <taxon>Kiritimatiellota</taxon>
        <taxon>Kiritimatiellia</taxon>
        <taxon>Kiritimatiellales</taxon>
        <taxon>Pontiellaceae</taxon>
        <taxon>Pontiella</taxon>
    </lineage>
</organism>
<proteinExistence type="predicted"/>
<dbReference type="Gene3D" id="1.10.10.60">
    <property type="entry name" value="Homeodomain-like"/>
    <property type="match status" value="2"/>
</dbReference>
<keyword evidence="6" id="KW-1185">Reference proteome</keyword>
<dbReference type="PANTHER" id="PTHR43280">
    <property type="entry name" value="ARAC-FAMILY TRANSCRIPTIONAL REGULATOR"/>
    <property type="match status" value="1"/>
</dbReference>
<gene>
    <name evidence="5" type="ORF">P9H32_15235</name>
</gene>
<dbReference type="PRINTS" id="PR00032">
    <property type="entry name" value="HTHARAC"/>
</dbReference>
<keyword evidence="2" id="KW-0238">DNA-binding</keyword>
<dbReference type="EMBL" id="JARVCO010000012">
    <property type="protein sequence ID" value="MDZ8119983.1"/>
    <property type="molecule type" value="Genomic_DNA"/>
</dbReference>
<dbReference type="Pfam" id="PF12833">
    <property type="entry name" value="HTH_18"/>
    <property type="match status" value="1"/>
</dbReference>
<name>A0ABU5N0M8_9BACT</name>
<dbReference type="InterPro" id="IPR018060">
    <property type="entry name" value="HTH_AraC"/>
</dbReference>
<evidence type="ECO:0000256" key="2">
    <source>
        <dbReference type="ARBA" id="ARBA00023125"/>
    </source>
</evidence>
<dbReference type="InterPro" id="IPR020449">
    <property type="entry name" value="Tscrpt_reg_AraC-type_HTH"/>
</dbReference>
<sequence>MFNSVAKDYLQQCGLQLCLSDCEGRIVMPENMSPVENLPAMCHLRFHNLNEAVRWGESHIFFVAPGIMSWLVPLVDGVEVKGGLCGGCILLEDDPQSIHTAVNYFVGEGGRRKDAEAFVRGLHVFEQERVRPVVDALYESFYQYSGWKPLKLMRNRDRMLQQRQIAEEIHQRKVEQNRAYPYDDERILLSLIRVGDRAGARKMFNKMLAAMFLYSPKPVVVRARAIEMMGYLVRTAVEDSPLSEPLLERHMKWIEQIVETHDFDDLCNVLREALDDFMNSIFLQGVSPVSPAVGKALDYITANYTEPIALEDIAAAAGLSTFRIAHLLKEATGKTALQNIHYLRVQEARRLLEETDLSCTDIAYETGFGDQSYFIKQFKKWMGITPAKYRKSGRVR</sequence>
<dbReference type="InterPro" id="IPR009057">
    <property type="entry name" value="Homeodomain-like_sf"/>
</dbReference>
<dbReference type="SMART" id="SM00342">
    <property type="entry name" value="HTH_ARAC"/>
    <property type="match status" value="1"/>
</dbReference>
<evidence type="ECO:0000259" key="4">
    <source>
        <dbReference type="PROSITE" id="PS01124"/>
    </source>
</evidence>
<keyword evidence="1" id="KW-0805">Transcription regulation</keyword>
<evidence type="ECO:0000313" key="5">
    <source>
        <dbReference type="EMBL" id="MDZ8119983.1"/>
    </source>
</evidence>
<evidence type="ECO:0000313" key="6">
    <source>
        <dbReference type="Proteomes" id="UP001290861"/>
    </source>
</evidence>
<reference evidence="5 6" key="1">
    <citation type="journal article" date="2024" name="Appl. Environ. Microbiol.">
        <title>Pontiella agarivorans sp. nov., a novel marine anaerobic bacterium capable of degrading macroalgal polysaccharides and fixing nitrogen.</title>
        <authorList>
            <person name="Liu N."/>
            <person name="Kivenson V."/>
            <person name="Peng X."/>
            <person name="Cui Z."/>
            <person name="Lankiewicz T.S."/>
            <person name="Gosselin K.M."/>
            <person name="English C.J."/>
            <person name="Blair E.M."/>
            <person name="O'Malley M.A."/>
            <person name="Valentine D.L."/>
        </authorList>
    </citation>
    <scope>NUCLEOTIDE SEQUENCE [LARGE SCALE GENOMIC DNA]</scope>
    <source>
        <strain evidence="5 6">NLcol2</strain>
    </source>
</reference>
<keyword evidence="3" id="KW-0804">Transcription</keyword>
<comment type="caution">
    <text evidence="5">The sequence shown here is derived from an EMBL/GenBank/DDBJ whole genome shotgun (WGS) entry which is preliminary data.</text>
</comment>
<dbReference type="RefSeq" id="WP_322609763.1">
    <property type="nucleotide sequence ID" value="NZ_JARVCO010000012.1"/>
</dbReference>
<dbReference type="Proteomes" id="UP001290861">
    <property type="component" value="Unassembled WGS sequence"/>
</dbReference>
<evidence type="ECO:0000256" key="3">
    <source>
        <dbReference type="ARBA" id="ARBA00023163"/>
    </source>
</evidence>
<evidence type="ECO:0000256" key="1">
    <source>
        <dbReference type="ARBA" id="ARBA00023015"/>
    </source>
</evidence>
<dbReference type="PANTHER" id="PTHR43280:SF28">
    <property type="entry name" value="HTH-TYPE TRANSCRIPTIONAL ACTIVATOR RHAS"/>
    <property type="match status" value="1"/>
</dbReference>
<dbReference type="PROSITE" id="PS01124">
    <property type="entry name" value="HTH_ARAC_FAMILY_2"/>
    <property type="match status" value="1"/>
</dbReference>
<feature type="domain" description="HTH araC/xylS-type" evidence="4">
    <location>
        <begin position="294"/>
        <end position="392"/>
    </location>
</feature>
<protein>
    <submittedName>
        <fullName evidence="5">Helix-turn-helix domain-containing protein</fullName>
    </submittedName>
</protein>
<dbReference type="SUPFAM" id="SSF46689">
    <property type="entry name" value="Homeodomain-like"/>
    <property type="match status" value="2"/>
</dbReference>
<accession>A0ABU5N0M8</accession>